<evidence type="ECO:0000256" key="1">
    <source>
        <dbReference type="ARBA" id="ARBA00001933"/>
    </source>
</evidence>
<dbReference type="Gene3D" id="3.40.640.10">
    <property type="entry name" value="Type I PLP-dependent aspartate aminotransferase-like (Major domain)"/>
    <property type="match status" value="1"/>
</dbReference>
<comment type="cofactor">
    <cofactor evidence="1">
        <name>pyridoxal 5'-phosphate</name>
        <dbReference type="ChEBI" id="CHEBI:597326"/>
    </cofactor>
</comment>
<dbReference type="RefSeq" id="WP_260047449.1">
    <property type="nucleotide sequence ID" value="NZ_JANZXA010000014.1"/>
</dbReference>
<dbReference type="Pfam" id="PF00155">
    <property type="entry name" value="Aminotran_1_2"/>
    <property type="match status" value="1"/>
</dbReference>
<protein>
    <submittedName>
        <fullName evidence="4">Pyridoxal phosphate-dependent class II aminotransferase</fullName>
    </submittedName>
</protein>
<dbReference type="GO" id="GO:0008483">
    <property type="term" value="F:transaminase activity"/>
    <property type="evidence" value="ECO:0007669"/>
    <property type="project" value="UniProtKB-KW"/>
</dbReference>
<proteinExistence type="predicted"/>
<name>A0ABT2I9D6_9SPHN</name>
<sequence length="325" mass="34604">MNAFLTHGGRLDEACTHFGGDPADWLDLSTGINPCPWPGAEAIRPAWRTLPDVRTLRRLEETAAACFGADPALCCAVPGSEAGLRALGCILGLPARHVPLTYGTYAKAFASPPPGHSGPTVLIVTNPNNPDGRLHQRDHLASALEQQQPGGGWLVADEAFADCHPEASMAGLVTNERNLAVTRSFGKFFGLAGVRLGFVLAPEPLLTQLRRLLGDWPVCSAALAFGVEAYADARWIAATRARLPERAARLDAVLERHGLRPTGACPLFRLATVPDAAGLFASLANAQILTRPFAHYPRLLRFGLPADDAQLARLDAALALWSAHG</sequence>
<dbReference type="InterPro" id="IPR015422">
    <property type="entry name" value="PyrdxlP-dep_Trfase_small"/>
</dbReference>
<dbReference type="PANTHER" id="PTHR42885:SF1">
    <property type="entry name" value="THREONINE-PHOSPHATE DECARBOXYLASE"/>
    <property type="match status" value="1"/>
</dbReference>
<evidence type="ECO:0000259" key="3">
    <source>
        <dbReference type="Pfam" id="PF00155"/>
    </source>
</evidence>
<reference evidence="4" key="1">
    <citation type="submission" date="2022-09" db="EMBL/GenBank/DDBJ databases">
        <title>Novosphingobium sp. Nov., a polycyclic aromatic hydrocarbon-degrading bacterium isolated form mangrove sediments in HongKong.</title>
        <authorList>
            <person name="Hu Z."/>
        </authorList>
    </citation>
    <scope>NUCLEOTIDE SEQUENCE</scope>
    <source>
        <strain evidence="4">HK4-1</strain>
    </source>
</reference>
<feature type="domain" description="Aminotransferase class I/classII large" evidence="3">
    <location>
        <begin position="105"/>
        <end position="313"/>
    </location>
</feature>
<evidence type="ECO:0000256" key="2">
    <source>
        <dbReference type="ARBA" id="ARBA00022898"/>
    </source>
</evidence>
<dbReference type="InterPro" id="IPR015424">
    <property type="entry name" value="PyrdxlP-dep_Trfase"/>
</dbReference>
<dbReference type="InterPro" id="IPR015421">
    <property type="entry name" value="PyrdxlP-dep_Trfase_major"/>
</dbReference>
<dbReference type="CDD" id="cd00609">
    <property type="entry name" value="AAT_like"/>
    <property type="match status" value="1"/>
</dbReference>
<keyword evidence="2" id="KW-0663">Pyridoxal phosphate</keyword>
<evidence type="ECO:0000313" key="4">
    <source>
        <dbReference type="EMBL" id="MCT2401422.1"/>
    </source>
</evidence>
<keyword evidence="5" id="KW-1185">Reference proteome</keyword>
<dbReference type="Gene3D" id="3.90.1150.10">
    <property type="entry name" value="Aspartate Aminotransferase, domain 1"/>
    <property type="match status" value="1"/>
</dbReference>
<keyword evidence="4" id="KW-0032">Aminotransferase</keyword>
<gene>
    <name evidence="4" type="ORF">NZK81_17870</name>
</gene>
<dbReference type="InterPro" id="IPR004839">
    <property type="entry name" value="Aminotransferase_I/II_large"/>
</dbReference>
<accession>A0ABT2I9D6</accession>
<keyword evidence="4" id="KW-0808">Transferase</keyword>
<dbReference type="PANTHER" id="PTHR42885">
    <property type="entry name" value="HISTIDINOL-PHOSPHATE AMINOTRANSFERASE-RELATED"/>
    <property type="match status" value="1"/>
</dbReference>
<comment type="caution">
    <text evidence="4">The sequence shown here is derived from an EMBL/GenBank/DDBJ whole genome shotgun (WGS) entry which is preliminary data.</text>
</comment>
<organism evidence="4 5">
    <name type="scientific">Novosphingobium mangrovi</name>
    <name type="common">ex Huang et al. 2023</name>
    <dbReference type="NCBI Taxonomy" id="2976432"/>
    <lineage>
        <taxon>Bacteria</taxon>
        <taxon>Pseudomonadati</taxon>
        <taxon>Pseudomonadota</taxon>
        <taxon>Alphaproteobacteria</taxon>
        <taxon>Sphingomonadales</taxon>
        <taxon>Sphingomonadaceae</taxon>
        <taxon>Novosphingobium</taxon>
    </lineage>
</organism>
<dbReference type="Proteomes" id="UP001165583">
    <property type="component" value="Unassembled WGS sequence"/>
</dbReference>
<evidence type="ECO:0000313" key="5">
    <source>
        <dbReference type="Proteomes" id="UP001165583"/>
    </source>
</evidence>
<dbReference type="SUPFAM" id="SSF53383">
    <property type="entry name" value="PLP-dependent transferases"/>
    <property type="match status" value="1"/>
</dbReference>
<dbReference type="EMBL" id="JANZXA010000014">
    <property type="protein sequence ID" value="MCT2401422.1"/>
    <property type="molecule type" value="Genomic_DNA"/>
</dbReference>